<dbReference type="Gene3D" id="3.50.50.60">
    <property type="entry name" value="FAD/NAD(P)-binding domain"/>
    <property type="match status" value="2"/>
</dbReference>
<dbReference type="AlphaFoldDB" id="A0A938Y763"/>
<dbReference type="RefSeq" id="WP_205292649.1">
    <property type="nucleotide sequence ID" value="NZ_CP074406.1"/>
</dbReference>
<evidence type="ECO:0000313" key="2">
    <source>
        <dbReference type="EMBL" id="MBM9461328.1"/>
    </source>
</evidence>
<accession>A0A938Y763</accession>
<feature type="domain" description="Amine oxidase" evidence="1">
    <location>
        <begin position="11"/>
        <end position="435"/>
    </location>
</feature>
<name>A0A938Y763_9ACTN</name>
<gene>
    <name evidence="2" type="ORF">JK386_15610</name>
</gene>
<sequence>MVRVIVVGGGLGGMAAAARLAKQGHEVALLEAGGRLGGALAPVHQDGYTWDAGPTSTLLPAALRDLFRKTGRPLEAELRGELEPLEVLREHRFADRTSVRLTGGSRAAQMAAMEELGPGLGRRWAEHVDSYGETWDLLRRHYVEAPWDPRAKVSTSKELDALLGSRETLHKRLRRDFRDERLALVAGHPAVAEGHDLRNVPSWVGVRAYLEQTFGGWQLPGGMARLADLLTARLATRKVSVRTSTPVTDLVVRGGRVVAVRTPEGDADADAVVVAVDPRRIPVLAPHVARTMPALPPVITHLGLSGDVPALTHEVVLHAEPLIVVRPGGSAPEGGTAWTLHGRGKLAEDIVDALARHRIDVRENIVTRVDLSPRQAVEQWHGSPMGVLWQGRGTVRRRLGPHTPIAGVYVAGAHGAPGAGVPFVTQSAALVAQLIGTAAR</sequence>
<dbReference type="InterPro" id="IPR002937">
    <property type="entry name" value="Amino_oxidase"/>
</dbReference>
<dbReference type="SUPFAM" id="SSF51905">
    <property type="entry name" value="FAD/NAD(P)-binding domain"/>
    <property type="match status" value="1"/>
</dbReference>
<evidence type="ECO:0000313" key="3">
    <source>
        <dbReference type="Proteomes" id="UP000663791"/>
    </source>
</evidence>
<dbReference type="GO" id="GO:0016491">
    <property type="term" value="F:oxidoreductase activity"/>
    <property type="evidence" value="ECO:0007669"/>
    <property type="project" value="InterPro"/>
</dbReference>
<dbReference type="PANTHER" id="PTHR43734">
    <property type="entry name" value="PHYTOENE DESATURASE"/>
    <property type="match status" value="1"/>
</dbReference>
<evidence type="ECO:0000259" key="1">
    <source>
        <dbReference type="Pfam" id="PF01593"/>
    </source>
</evidence>
<protein>
    <submittedName>
        <fullName evidence="2">FAD-dependent oxidoreductase</fullName>
    </submittedName>
</protein>
<comment type="caution">
    <text evidence="2">The sequence shown here is derived from an EMBL/GenBank/DDBJ whole genome shotgun (WGS) entry which is preliminary data.</text>
</comment>
<dbReference type="EMBL" id="JAERTX010000016">
    <property type="protein sequence ID" value="MBM9461328.1"/>
    <property type="molecule type" value="Genomic_DNA"/>
</dbReference>
<dbReference type="Pfam" id="PF01593">
    <property type="entry name" value="Amino_oxidase"/>
    <property type="match status" value="1"/>
</dbReference>
<reference evidence="2" key="1">
    <citation type="submission" date="2021-01" db="EMBL/GenBank/DDBJ databases">
        <title>Novel species in genus Nocardioides.</title>
        <authorList>
            <person name="Zhang G."/>
        </authorList>
    </citation>
    <scope>NUCLEOTIDE SEQUENCE</scope>
    <source>
        <strain evidence="2">Zg-536</strain>
    </source>
</reference>
<dbReference type="Proteomes" id="UP000663791">
    <property type="component" value="Unassembled WGS sequence"/>
</dbReference>
<organism evidence="2 3">
    <name type="scientific">Nocardioides faecalis</name>
    <dbReference type="NCBI Taxonomy" id="2803858"/>
    <lineage>
        <taxon>Bacteria</taxon>
        <taxon>Bacillati</taxon>
        <taxon>Actinomycetota</taxon>
        <taxon>Actinomycetes</taxon>
        <taxon>Propionibacteriales</taxon>
        <taxon>Nocardioidaceae</taxon>
        <taxon>Nocardioides</taxon>
    </lineage>
</organism>
<dbReference type="InterPro" id="IPR036188">
    <property type="entry name" value="FAD/NAD-bd_sf"/>
</dbReference>
<keyword evidence="3" id="KW-1185">Reference proteome</keyword>
<proteinExistence type="predicted"/>
<dbReference type="PANTHER" id="PTHR43734:SF1">
    <property type="entry name" value="PHYTOENE DESATURASE"/>
    <property type="match status" value="1"/>
</dbReference>